<dbReference type="InterPro" id="IPR035309">
    <property type="entry name" value="PSME4"/>
</dbReference>
<comment type="catalytic activity">
    <reaction evidence="9">
        <text>L-histidyl-[protein] + S-adenosyl-L-methionine = N(tele)-methyl-L-histidyl-[protein] + S-adenosyl-L-homocysteine + H(+)</text>
        <dbReference type="Rhea" id="RHEA:19369"/>
        <dbReference type="Rhea" id="RHEA-COMP:9745"/>
        <dbReference type="Rhea" id="RHEA-COMP:11600"/>
        <dbReference type="ChEBI" id="CHEBI:15378"/>
        <dbReference type="ChEBI" id="CHEBI:16367"/>
        <dbReference type="ChEBI" id="CHEBI:29979"/>
        <dbReference type="ChEBI" id="CHEBI:57856"/>
        <dbReference type="ChEBI" id="CHEBI:59789"/>
        <dbReference type="EC" id="2.1.1.85"/>
    </reaction>
</comment>
<evidence type="ECO:0000256" key="7">
    <source>
        <dbReference type="ARBA" id="ARBA00023204"/>
    </source>
</evidence>
<accession>A0A814U7Q4</accession>
<dbReference type="GO" id="GO:0010499">
    <property type="term" value="P:proteasomal ubiquitin-independent protein catabolic process"/>
    <property type="evidence" value="ECO:0007669"/>
    <property type="project" value="TreeGrafter"/>
</dbReference>
<dbReference type="InterPro" id="IPR044428">
    <property type="entry name" value="SETD3_SET"/>
</dbReference>
<dbReference type="SUPFAM" id="SSF48371">
    <property type="entry name" value="ARM repeat"/>
    <property type="match status" value="2"/>
</dbReference>
<dbReference type="InterPro" id="IPR032430">
    <property type="entry name" value="Blm10_mid"/>
</dbReference>
<feature type="domain" description="SET" evidence="10">
    <location>
        <begin position="1875"/>
        <end position="2091"/>
    </location>
</feature>
<dbReference type="PANTHER" id="PTHR32170:SF3">
    <property type="entry name" value="PROTEASOME ACTIVATOR COMPLEX SUBUNIT 4"/>
    <property type="match status" value="1"/>
</dbReference>
<dbReference type="GO" id="GO:0018064">
    <property type="term" value="F:protein-L-histidine N-tele-methyltransferase activity"/>
    <property type="evidence" value="ECO:0007669"/>
    <property type="project" value="UniProtKB-EC"/>
</dbReference>
<dbReference type="Pfam" id="PF00856">
    <property type="entry name" value="SET"/>
    <property type="match status" value="1"/>
</dbReference>
<proteinExistence type="inferred from homology"/>
<keyword evidence="5" id="KW-0677">Repeat</keyword>
<sequence length="2246" mass="261883">MDDPIESERSTDIDEMDISEDNLQKPNIFNKYLPFYDSVKRQGYDLLEEIRENLSRIIQLRELRPGFSHWSSKLQRFMSHYGLYFTKIDHIKIINLYIAVLTIGDLDFSHVKTCFDMLYDLTRKTRLITRDDLVVDWRLLHKWAKVILHNHDESYSLVSVPNDIESSLFYCIRGCRPYFSESATQEILDEFRPYLCPFDSAFSDTMRIFELFLPVHLPLNLHEKGFKLWLPEFLGIWESIYSNPGWELNMVNLFSLLAWCNIGYIDWEPWLPRIFTRILKSFSLPVGKLQVSLQQYHYSMSSVTTWIVAMLGNGSSCLQHLQDLFTAIKNFYHPSNSGKFQQDLISFLSKLAQAFVDRVHLERKANPVWYFTPPDAYRLTEQNITDFVNCVKECAFIAIFTKAYLKEAAKACQYLSMLRPELIVPPLVEKLFSSIDSMSEPHRFTSIMTCLASLARQIVRQAPHFSQGQTYVLPLLMAVLPGIDSNDFKKTAVTFQFLNAMLMLVTCVDCSSAIHTRNDLTEIEKEVCLSTAKFEDFVTEFLNRTFQMIDTLSTEMSDAVVVITKVNLEDHVTELALTSMMFGIVQQCSKKIFQTVREKITNFLAGSFFTPKVGKLVTGLVRAILKANPEETLKYLLPQTCERIENIMSHSETTILTDHKGDTELTWCLILFSELVRARGDTLLIYKPIILSVFHRCVRIVHKDTHEAVANAAKNLLKSLSYVYPLEYRLTVENIEEPFTDFLPIRAWGQHVEFDKLNVQFHIPNEDEVDFACEFVETFIYPELQLLNEKCSKMSNEERLRSLTLIRFIAIGCFRMVPRIDSKEVADLIPSVVPFDTTHRSTYALYAKQPQFRENLRMRLLLDVGKLLDVLVENHSDDASSIKIALKIYSLASIYFGVFEQYVEKLCKDLESIKYLYKNKLSGKRTHPRFVIIRRIAVQLELFSISNYQSLSEIDKQVILKLFELSIHRYGEVRRNAQVYLFHILRRYLFSYQVVIDRILELLDNPGEADHDQIKGCLYILLGNESIFIPTKHSWTLLEKLWPTLARTMHATKISTQKLLDRIMEKIGKQFDTPAIVEDTNDLSIKAAIELWRPLEAHELISREQMREERNQANIQSYNNLMETLNSLFYNKLLTWRQQEMTMAFIWLLLQKRVPMPSSCIRTFVDFLVHDNVELRKISEKGIAAFCRIQKPARIYVEKTLEEILQRPVNVDECRPGDRDDNLWVTIDDYKPAKTQKEWEETCFLDKSYHGYYKWPKIIKYTMNKRERYTKGNMPEDVAILYDRFMDKSFINKITQFMVLDEEEEEINFDIHRFRMFKGLFRNFGLDLVDSFMDELYILIREKTKKQEGSHRVAAEIVAGMIRGSKHWTLDMIDELWKKLTPLLNEVCANLCAETVGHWGSGFKYGMEDEDPRRMHRAIDFLRSLLNNQTVGNTFLETSHWNLVQKLSNFEWRIPSVWCALSQHAKDFIDHPYKAIRERIASVLATALSFDVKLSNGQSTRHPDVDQFIDNIRERLDQAIKIYEKQPLATISGQGVEIDSESRKAVNYIETVIQLHTLIFSGHIQPVKHAIIRIFPHLCEIDSIVANDDVIRTSSIVSRMCLAVTYFTTSLIETLIEQLEQVCSSPKWHARRAAMEFTQNMIFCNLFNVRPYAQRLRQLVFKCLFDEQFEVRSVASVTLSGFYQCGFIQINNEDLKYFRSMSKTSYFTKIDGKKVTSPENVVKRHGGVLGLCAIVLSSPYEIPNHVPEALMLLCEHSHDPDLIQKSIKKALSEFRRTHHDSWHEHREKFTEDQLMDKKKKRQLLQNHDDSIAQLYQECKSVNEIIKWSQFEPIYEKLQKVIDIEKELLKANPVCNREENLNVFIDWLHSNGIDTSSFEISSFENYGLGLKATRTLPSEECFLTVPLSMIITTDTIMNSSSFSPLIDKDPLLRSMPNVALALFLLHERPQSKWQPYINILPTDFNTPLYFNYDQLNRLKSSAALCDILTHIQRIARQYCYLHNLLKGQPTLSKLAENFSYDAYRWAVSVVSTRQNNILNDQGVPQLSLIPVMDFLNHEFGQECIHYDLKLRQIECQTMKNIEKNEQIFMFYGKRTNAEYLLHNGFVPHQPNPYDTYLLKLALSKTDKGCEEKRQLLQRYGLEASDKYLLFVDDELFNPAIFIFIKVFLMSLDDVTNVLSKNTAMDEFFNIYALDKDNDVRTFLKTRIQLFIRSLNIASFKNNDLIDHLLMSEHEILTSALKKLELPY</sequence>
<gene>
    <name evidence="11" type="ORF">CJN711_LOCUS10446</name>
</gene>
<dbReference type="EC" id="2.1.1.85" evidence="9"/>
<dbReference type="Gene3D" id="1.25.10.10">
    <property type="entry name" value="Leucine-rich Repeat Variant"/>
    <property type="match status" value="1"/>
</dbReference>
<reference evidence="11" key="1">
    <citation type="submission" date="2021-02" db="EMBL/GenBank/DDBJ databases">
        <authorList>
            <person name="Nowell W R."/>
        </authorList>
    </citation>
    <scope>NUCLEOTIDE SEQUENCE</scope>
</reference>
<evidence type="ECO:0000256" key="8">
    <source>
        <dbReference type="ARBA" id="ARBA00023242"/>
    </source>
</evidence>
<dbReference type="EMBL" id="CAJNOV010004313">
    <property type="protein sequence ID" value="CAF1169885.1"/>
    <property type="molecule type" value="Genomic_DNA"/>
</dbReference>
<keyword evidence="4" id="KW-0963">Cytoplasm</keyword>
<dbReference type="GO" id="GO:0006281">
    <property type="term" value="P:DNA repair"/>
    <property type="evidence" value="ECO:0007669"/>
    <property type="project" value="UniProtKB-KW"/>
</dbReference>
<protein>
    <recommendedName>
        <fullName evidence="9">protein-histidine N-methyltransferase</fullName>
        <ecNumber evidence="9">2.1.1.85</ecNumber>
    </recommendedName>
</protein>
<keyword evidence="9" id="KW-0949">S-adenosyl-L-methionine</keyword>
<evidence type="ECO:0000256" key="2">
    <source>
        <dbReference type="ARBA" id="ARBA00004496"/>
    </source>
</evidence>
<dbReference type="GO" id="GO:0070628">
    <property type="term" value="F:proteasome binding"/>
    <property type="evidence" value="ECO:0007669"/>
    <property type="project" value="InterPro"/>
</dbReference>
<comment type="similarity">
    <text evidence="3">Belongs to the BLM10 family.</text>
</comment>
<name>A0A814U7Q4_9BILA</name>
<keyword evidence="7" id="KW-0234">DNA repair</keyword>
<keyword evidence="9" id="KW-0489">Methyltransferase</keyword>
<keyword evidence="9" id="KW-0808">Transferase</keyword>
<evidence type="ECO:0000259" key="10">
    <source>
        <dbReference type="PROSITE" id="PS50280"/>
    </source>
</evidence>
<keyword evidence="6" id="KW-0227">DNA damage</keyword>
<dbReference type="GO" id="GO:0016607">
    <property type="term" value="C:nuclear speck"/>
    <property type="evidence" value="ECO:0007669"/>
    <property type="project" value="UniProtKB-SubCell"/>
</dbReference>
<organism evidence="11 12">
    <name type="scientific">Rotaria magnacalcarata</name>
    <dbReference type="NCBI Taxonomy" id="392030"/>
    <lineage>
        <taxon>Eukaryota</taxon>
        <taxon>Metazoa</taxon>
        <taxon>Spiralia</taxon>
        <taxon>Gnathifera</taxon>
        <taxon>Rotifera</taxon>
        <taxon>Eurotatoria</taxon>
        <taxon>Bdelloidea</taxon>
        <taxon>Philodinida</taxon>
        <taxon>Philodinidae</taxon>
        <taxon>Rotaria</taxon>
    </lineage>
</organism>
<dbReference type="GO" id="GO:0032259">
    <property type="term" value="P:methylation"/>
    <property type="evidence" value="ECO:0007669"/>
    <property type="project" value="UniProtKB-KW"/>
</dbReference>
<dbReference type="Gene3D" id="3.90.1420.10">
    <property type="entry name" value="Rubisco LSMT, substrate-binding domain"/>
    <property type="match status" value="1"/>
</dbReference>
<dbReference type="Pfam" id="PF16507">
    <property type="entry name" value="HEAT_PSME4_mid"/>
    <property type="match status" value="1"/>
</dbReference>
<evidence type="ECO:0000313" key="12">
    <source>
        <dbReference type="Proteomes" id="UP000663855"/>
    </source>
</evidence>
<dbReference type="InterPro" id="IPR001214">
    <property type="entry name" value="SET_dom"/>
</dbReference>
<evidence type="ECO:0000256" key="5">
    <source>
        <dbReference type="ARBA" id="ARBA00022737"/>
    </source>
</evidence>
<dbReference type="InterPro" id="IPR036464">
    <property type="entry name" value="Rubisco_LSMT_subst-bd_sf"/>
</dbReference>
<dbReference type="InterPro" id="IPR025785">
    <property type="entry name" value="SETD3"/>
</dbReference>
<dbReference type="InterPro" id="IPR055455">
    <property type="entry name" value="HEAT_PSME4"/>
</dbReference>
<dbReference type="PROSITE" id="PS50280">
    <property type="entry name" value="SET"/>
    <property type="match status" value="1"/>
</dbReference>
<comment type="caution">
    <text evidence="11">The sequence shown here is derived from an EMBL/GenBank/DDBJ whole genome shotgun (WGS) entry which is preliminary data.</text>
</comment>
<dbReference type="GO" id="GO:0016504">
    <property type="term" value="F:peptidase activator activity"/>
    <property type="evidence" value="ECO:0007669"/>
    <property type="project" value="InterPro"/>
</dbReference>
<comment type="subcellular location">
    <subcellularLocation>
        <location evidence="2">Cytoplasm</location>
    </subcellularLocation>
    <subcellularLocation>
        <location evidence="1">Nucleus speckle</location>
    </subcellularLocation>
</comment>
<dbReference type="Gene3D" id="3.90.1410.10">
    <property type="entry name" value="set domain protein methyltransferase, domain 1"/>
    <property type="match status" value="1"/>
</dbReference>
<evidence type="ECO:0000256" key="9">
    <source>
        <dbReference type="PROSITE-ProRule" id="PRU00898"/>
    </source>
</evidence>
<dbReference type="InterPro" id="IPR011989">
    <property type="entry name" value="ARM-like"/>
</dbReference>
<dbReference type="Pfam" id="PF11919">
    <property type="entry name" value="PSME4_C"/>
    <property type="match status" value="1"/>
</dbReference>
<evidence type="ECO:0000313" key="11">
    <source>
        <dbReference type="EMBL" id="CAF1169885.1"/>
    </source>
</evidence>
<evidence type="ECO:0000256" key="6">
    <source>
        <dbReference type="ARBA" id="ARBA00022763"/>
    </source>
</evidence>
<evidence type="ECO:0000256" key="1">
    <source>
        <dbReference type="ARBA" id="ARBA00004324"/>
    </source>
</evidence>
<comment type="similarity">
    <text evidence="9">Belongs to the class V-like SAM-binding methyltransferase superfamily. SETD3 actin-histidine methyltransferase family.</text>
</comment>
<dbReference type="InterPro" id="IPR046341">
    <property type="entry name" value="SET_dom_sf"/>
</dbReference>
<dbReference type="InterPro" id="IPR021843">
    <property type="entry name" value="PSME4_C"/>
</dbReference>
<dbReference type="CDD" id="cd19176">
    <property type="entry name" value="SET_SETD3"/>
    <property type="match status" value="1"/>
</dbReference>
<dbReference type="GO" id="GO:0005829">
    <property type="term" value="C:cytosol"/>
    <property type="evidence" value="ECO:0007669"/>
    <property type="project" value="TreeGrafter"/>
</dbReference>
<dbReference type="SUPFAM" id="SSF82199">
    <property type="entry name" value="SET domain"/>
    <property type="match status" value="1"/>
</dbReference>
<dbReference type="PROSITE" id="PS51565">
    <property type="entry name" value="SAM_MT85_SETD3"/>
    <property type="match status" value="1"/>
</dbReference>
<evidence type="ECO:0000256" key="3">
    <source>
        <dbReference type="ARBA" id="ARBA00005739"/>
    </source>
</evidence>
<keyword evidence="8" id="KW-0539">Nucleus</keyword>
<dbReference type="Pfam" id="PF23096">
    <property type="entry name" value="HEAT_PSME4"/>
    <property type="match status" value="1"/>
</dbReference>
<dbReference type="InterPro" id="IPR016024">
    <property type="entry name" value="ARM-type_fold"/>
</dbReference>
<dbReference type="Proteomes" id="UP000663855">
    <property type="component" value="Unassembled WGS sequence"/>
</dbReference>
<evidence type="ECO:0000256" key="4">
    <source>
        <dbReference type="ARBA" id="ARBA00022490"/>
    </source>
</evidence>
<dbReference type="PANTHER" id="PTHR32170">
    <property type="entry name" value="PROTEASOME ACTIVATOR COMPLEX SUBUNIT 4"/>
    <property type="match status" value="1"/>
</dbReference>